<evidence type="ECO:0000313" key="12">
    <source>
        <dbReference type="EMBL" id="GHO43655.1"/>
    </source>
</evidence>
<dbReference type="GO" id="GO:0006261">
    <property type="term" value="P:DNA-templated DNA replication"/>
    <property type="evidence" value="ECO:0007669"/>
    <property type="project" value="TreeGrafter"/>
</dbReference>
<dbReference type="InterPro" id="IPR008921">
    <property type="entry name" value="DNA_pol3_clamp-load_cplx_C"/>
</dbReference>
<dbReference type="SUPFAM" id="SSF52540">
    <property type="entry name" value="P-loop containing nucleoside triphosphate hydrolases"/>
    <property type="match status" value="1"/>
</dbReference>
<dbReference type="Pfam" id="PF06144">
    <property type="entry name" value="DNA_pol3_delta"/>
    <property type="match status" value="1"/>
</dbReference>
<dbReference type="SUPFAM" id="SSF48019">
    <property type="entry name" value="post-AAA+ oligomerization domain-like"/>
    <property type="match status" value="1"/>
</dbReference>
<accession>A0A8J3MST0</accession>
<dbReference type="AlphaFoldDB" id="A0A8J3MST0"/>
<evidence type="ECO:0000256" key="4">
    <source>
        <dbReference type="ARBA" id="ARBA00022695"/>
    </source>
</evidence>
<evidence type="ECO:0000256" key="1">
    <source>
        <dbReference type="ARBA" id="ARBA00012417"/>
    </source>
</evidence>
<dbReference type="PANTHER" id="PTHR34388">
    <property type="entry name" value="DNA POLYMERASE III SUBUNIT DELTA"/>
    <property type="match status" value="1"/>
</dbReference>
<dbReference type="Proteomes" id="UP000612362">
    <property type="component" value="Unassembled WGS sequence"/>
</dbReference>
<feature type="region of interest" description="Disordered" evidence="9">
    <location>
        <begin position="64"/>
        <end position="98"/>
    </location>
</feature>
<keyword evidence="4" id="KW-0548">Nucleotidyltransferase</keyword>
<dbReference type="Gene3D" id="1.10.8.60">
    <property type="match status" value="1"/>
</dbReference>
<name>A0A8J3MST0_9CHLR</name>
<protein>
    <recommendedName>
        <fullName evidence="2">DNA polymerase III subunit delta</fullName>
        <ecNumber evidence="1">2.7.7.7</ecNumber>
    </recommendedName>
</protein>
<dbReference type="NCBIfam" id="TIGR01128">
    <property type="entry name" value="holA"/>
    <property type="match status" value="1"/>
</dbReference>
<dbReference type="InterPro" id="IPR010372">
    <property type="entry name" value="DNA_pol3_delta_N"/>
</dbReference>
<feature type="domain" description="DNA polymerase III delta subunit-like C-terminal" evidence="11">
    <location>
        <begin position="221"/>
        <end position="291"/>
    </location>
</feature>
<dbReference type="GO" id="GO:0003677">
    <property type="term" value="F:DNA binding"/>
    <property type="evidence" value="ECO:0007669"/>
    <property type="project" value="InterPro"/>
</dbReference>
<dbReference type="Gene3D" id="1.20.272.10">
    <property type="match status" value="1"/>
</dbReference>
<sequence>MFYLLHGDDEFSSREHLKKLRQQGDFGFNQDTYDGTTADLKTIVMSSDTQPFLSEQRLIVIEGLPKRKRGESSTAAPQEESTKSAKGKRGKKGSKGGALTRAGFEKALAEHISQMPESTVLILLVDEALDKAHVLVKAADQHGKTIQSTQPKGAQLERWIAAQAKELGVKIAPDACALLANFIGNQLRLLANELHKLATYVGPGGTITAAEVRLLSAQVQEARIFDLTDALAQRNSKQALNILHDLLADGEAPLKLIGLITSQVRTLMLVKELAQKGMRGGQVASTLGIAPL</sequence>
<evidence type="ECO:0000259" key="11">
    <source>
        <dbReference type="Pfam" id="PF21694"/>
    </source>
</evidence>
<dbReference type="EC" id="2.7.7.7" evidence="1"/>
<feature type="compositionally biased region" description="Basic residues" evidence="9">
    <location>
        <begin position="85"/>
        <end position="94"/>
    </location>
</feature>
<feature type="domain" description="DNA polymerase III delta N-terminal" evidence="10">
    <location>
        <begin position="3"/>
        <end position="63"/>
    </location>
</feature>
<keyword evidence="3" id="KW-0808">Transferase</keyword>
<dbReference type="Gene3D" id="3.40.50.300">
    <property type="entry name" value="P-loop containing nucleotide triphosphate hydrolases"/>
    <property type="match status" value="1"/>
</dbReference>
<evidence type="ECO:0000256" key="5">
    <source>
        <dbReference type="ARBA" id="ARBA00022705"/>
    </source>
</evidence>
<evidence type="ECO:0000313" key="13">
    <source>
        <dbReference type="Proteomes" id="UP000612362"/>
    </source>
</evidence>
<dbReference type="PANTHER" id="PTHR34388:SF1">
    <property type="entry name" value="DNA POLYMERASE III SUBUNIT DELTA"/>
    <property type="match status" value="1"/>
</dbReference>
<evidence type="ECO:0000256" key="7">
    <source>
        <dbReference type="ARBA" id="ARBA00034754"/>
    </source>
</evidence>
<dbReference type="Pfam" id="PF21694">
    <property type="entry name" value="DNA_pol3_delta_C"/>
    <property type="match status" value="1"/>
</dbReference>
<dbReference type="InterPro" id="IPR048466">
    <property type="entry name" value="DNA_pol3_delta-like_C"/>
</dbReference>
<evidence type="ECO:0000256" key="9">
    <source>
        <dbReference type="SAM" id="MobiDB-lite"/>
    </source>
</evidence>
<evidence type="ECO:0000256" key="3">
    <source>
        <dbReference type="ARBA" id="ARBA00022679"/>
    </source>
</evidence>
<keyword evidence="13" id="KW-1185">Reference proteome</keyword>
<dbReference type="EMBL" id="BNJF01000001">
    <property type="protein sequence ID" value="GHO43655.1"/>
    <property type="molecule type" value="Genomic_DNA"/>
</dbReference>
<dbReference type="InterPro" id="IPR005790">
    <property type="entry name" value="DNA_polIII_delta"/>
</dbReference>
<comment type="similarity">
    <text evidence="7">Belongs to the DNA polymerase HolA subunit family.</text>
</comment>
<keyword evidence="5" id="KW-0235">DNA replication</keyword>
<comment type="catalytic activity">
    <reaction evidence="8">
        <text>DNA(n) + a 2'-deoxyribonucleoside 5'-triphosphate = DNA(n+1) + diphosphate</text>
        <dbReference type="Rhea" id="RHEA:22508"/>
        <dbReference type="Rhea" id="RHEA-COMP:17339"/>
        <dbReference type="Rhea" id="RHEA-COMP:17340"/>
        <dbReference type="ChEBI" id="CHEBI:33019"/>
        <dbReference type="ChEBI" id="CHEBI:61560"/>
        <dbReference type="ChEBI" id="CHEBI:173112"/>
        <dbReference type="EC" id="2.7.7.7"/>
    </reaction>
</comment>
<evidence type="ECO:0000256" key="2">
    <source>
        <dbReference type="ARBA" id="ARBA00017703"/>
    </source>
</evidence>
<dbReference type="InterPro" id="IPR027417">
    <property type="entry name" value="P-loop_NTPase"/>
</dbReference>
<dbReference type="GO" id="GO:0003887">
    <property type="term" value="F:DNA-directed DNA polymerase activity"/>
    <property type="evidence" value="ECO:0007669"/>
    <property type="project" value="UniProtKB-KW"/>
</dbReference>
<organism evidence="12 13">
    <name type="scientific">Ktedonospora formicarum</name>
    <dbReference type="NCBI Taxonomy" id="2778364"/>
    <lineage>
        <taxon>Bacteria</taxon>
        <taxon>Bacillati</taxon>
        <taxon>Chloroflexota</taxon>
        <taxon>Ktedonobacteria</taxon>
        <taxon>Ktedonobacterales</taxon>
        <taxon>Ktedonobacteraceae</taxon>
        <taxon>Ktedonospora</taxon>
    </lineage>
</organism>
<dbReference type="GO" id="GO:0009360">
    <property type="term" value="C:DNA polymerase III complex"/>
    <property type="evidence" value="ECO:0007669"/>
    <property type="project" value="InterPro"/>
</dbReference>
<evidence type="ECO:0000256" key="8">
    <source>
        <dbReference type="ARBA" id="ARBA00049244"/>
    </source>
</evidence>
<proteinExistence type="inferred from homology"/>
<reference evidence="12" key="1">
    <citation type="submission" date="2020-10" db="EMBL/GenBank/DDBJ databases">
        <title>Taxonomic study of unclassified bacteria belonging to the class Ktedonobacteria.</title>
        <authorList>
            <person name="Yabe S."/>
            <person name="Wang C.M."/>
            <person name="Zheng Y."/>
            <person name="Sakai Y."/>
            <person name="Cavaletti L."/>
            <person name="Monciardini P."/>
            <person name="Donadio S."/>
        </authorList>
    </citation>
    <scope>NUCLEOTIDE SEQUENCE</scope>
    <source>
        <strain evidence="12">SOSP1-1</strain>
    </source>
</reference>
<keyword evidence="6" id="KW-0239">DNA-directed DNA polymerase</keyword>
<evidence type="ECO:0000256" key="6">
    <source>
        <dbReference type="ARBA" id="ARBA00022932"/>
    </source>
</evidence>
<gene>
    <name evidence="12" type="ORF">KSX_18180</name>
</gene>
<evidence type="ECO:0000259" key="10">
    <source>
        <dbReference type="Pfam" id="PF06144"/>
    </source>
</evidence>
<comment type="caution">
    <text evidence="12">The sequence shown here is derived from an EMBL/GenBank/DDBJ whole genome shotgun (WGS) entry which is preliminary data.</text>
</comment>